<name>A0A3D9HI88_9PROT</name>
<dbReference type="InterPro" id="IPR003439">
    <property type="entry name" value="ABC_transporter-like_ATP-bd"/>
</dbReference>
<dbReference type="Gene3D" id="3.90.70.10">
    <property type="entry name" value="Cysteine proteinases"/>
    <property type="match status" value="1"/>
</dbReference>
<keyword evidence="3" id="KW-1003">Cell membrane</keyword>
<dbReference type="GO" id="GO:0140359">
    <property type="term" value="F:ABC-type transporter activity"/>
    <property type="evidence" value="ECO:0007669"/>
    <property type="project" value="InterPro"/>
</dbReference>
<dbReference type="PROSITE" id="PS00211">
    <property type="entry name" value="ABC_TRANSPORTER_1"/>
    <property type="match status" value="1"/>
</dbReference>
<comment type="subcellular location">
    <subcellularLocation>
        <location evidence="1">Cell membrane</location>
        <topology evidence="1">Multi-pass membrane protein</topology>
    </subcellularLocation>
</comment>
<dbReference type="AlphaFoldDB" id="A0A3D9HI88"/>
<dbReference type="GO" id="GO:0008233">
    <property type="term" value="F:peptidase activity"/>
    <property type="evidence" value="ECO:0007669"/>
    <property type="project" value="InterPro"/>
</dbReference>
<dbReference type="PROSITE" id="PS50893">
    <property type="entry name" value="ABC_TRANSPORTER_2"/>
    <property type="match status" value="1"/>
</dbReference>
<dbReference type="Pfam" id="PF00005">
    <property type="entry name" value="ABC_tran"/>
    <property type="match status" value="1"/>
</dbReference>
<protein>
    <submittedName>
        <fullName evidence="14">ATP-binding cassette subfamily C protein LapB</fullName>
    </submittedName>
</protein>
<evidence type="ECO:0000256" key="1">
    <source>
        <dbReference type="ARBA" id="ARBA00004651"/>
    </source>
</evidence>
<keyword evidence="5" id="KW-0547">Nucleotide-binding</keyword>
<dbReference type="GO" id="GO:0016887">
    <property type="term" value="F:ATP hydrolysis activity"/>
    <property type="evidence" value="ECO:0007669"/>
    <property type="project" value="InterPro"/>
</dbReference>
<evidence type="ECO:0000256" key="4">
    <source>
        <dbReference type="ARBA" id="ARBA00022692"/>
    </source>
</evidence>
<comment type="caution">
    <text evidence="14">The sequence shown here is derived from an EMBL/GenBank/DDBJ whole genome shotgun (WGS) entry which is preliminary data.</text>
</comment>
<keyword evidence="4 10" id="KW-0812">Transmembrane</keyword>
<evidence type="ECO:0000256" key="10">
    <source>
        <dbReference type="SAM" id="Phobius"/>
    </source>
</evidence>
<feature type="domain" description="ABC transporter" evidence="11">
    <location>
        <begin position="598"/>
        <end position="833"/>
    </location>
</feature>
<feature type="compositionally biased region" description="Polar residues" evidence="9">
    <location>
        <begin position="1"/>
        <end position="10"/>
    </location>
</feature>
<dbReference type="PANTHER" id="PTHR24221">
    <property type="entry name" value="ATP-BINDING CASSETTE SUB-FAMILY B"/>
    <property type="match status" value="1"/>
</dbReference>
<evidence type="ECO:0000259" key="12">
    <source>
        <dbReference type="PROSITE" id="PS50929"/>
    </source>
</evidence>
<keyword evidence="15" id="KW-1185">Reference proteome</keyword>
<dbReference type="InterPro" id="IPR017750">
    <property type="entry name" value="ATPase_T1SS"/>
</dbReference>
<feature type="compositionally biased region" description="Basic and acidic residues" evidence="9">
    <location>
        <begin position="94"/>
        <end position="118"/>
    </location>
</feature>
<feature type="region of interest" description="Disordered" evidence="9">
    <location>
        <begin position="1"/>
        <end position="129"/>
    </location>
</feature>
<dbReference type="CDD" id="cd02421">
    <property type="entry name" value="Peptidase_C39_likeD"/>
    <property type="match status" value="1"/>
</dbReference>
<sequence length="834" mass="89744">MAEVLNSVTSAMADGRKGAKESEKSTDSAVKGQPAGVGDRPHGRPKTEGDGLLNTPPAANDANAGKGPRDLLAVPKPAGVTDENKADTGIGQTETKRVPQDPEDQKSDETGKTDREKGPSWQVKPQPGLNDDPLLGCLTILCSLLDRPISSDALTSGLPMDEGHLTPDLFVRAAERAGISAKLQRRELTNITRLALPCVILLSGQRAAVLTQISAGQKATIILPEMGSGSQVVAFDELQREYIGYSLFARPEFIYDTRAEDTKIADPKGWFWGTVFASWPLYIEVIVAALVINSFAIASPLFVMNVYDRVVPNFAEETLWVLAAGVGIVFTFDFVLKLLRGYLVDVAGKTADTRIAARLFQQMLGMKMAHRPQSAGALANSMREFESLRDFFTSSTLTALIDLPFIFLFLAIVYVIGNGYIVAVPAAVVFMVVVVGLIMQVPMQRVVKETQRESQQKHAILVEAITGIETIKLTAAESKMQRAWEVFVNKTAKSSMLSTRWAQAAMNFSGAAMQFVTVGVVVIGVYQIQEGEMTVGALVACTILSGRALAPLGQVAAIATRFHQAKQALSGLNDMMQIPVERPQGRNFVTRPNFAGHIEFKNVSFGYPDAQTQALTDVSFNIEAGEKIGIIGRIGSGKSTVERLIMGLHDPTEGSVMIDGTDTRQVDPADLRRNIGTVPQDSYLFFGSVKENIALGMPYADDAAILRASRIAGVDEFASKHPMGLDMPVGERGANLSGGQRQAVAVARALLADPPILLFDEPTSSMDNTSESRFKARLGTILTGKTLIMVTHRGSLLSLVDRLIVMDGGRVVADGPKDAVMEALASGRIQTAKV</sequence>
<dbReference type="PROSITE" id="PS50929">
    <property type="entry name" value="ABC_TM1F"/>
    <property type="match status" value="1"/>
</dbReference>
<evidence type="ECO:0000313" key="15">
    <source>
        <dbReference type="Proteomes" id="UP000256845"/>
    </source>
</evidence>
<keyword evidence="7 10" id="KW-1133">Transmembrane helix</keyword>
<feature type="domain" description="Peptidase C39" evidence="13">
    <location>
        <begin position="126"/>
        <end position="249"/>
    </location>
</feature>
<dbReference type="InterPro" id="IPR039421">
    <property type="entry name" value="Type_1_exporter"/>
</dbReference>
<keyword evidence="8 10" id="KW-0472">Membrane</keyword>
<dbReference type="InterPro" id="IPR027417">
    <property type="entry name" value="P-loop_NTPase"/>
</dbReference>
<dbReference type="CDD" id="cd18587">
    <property type="entry name" value="ABC_6TM_LapB_like"/>
    <property type="match status" value="1"/>
</dbReference>
<dbReference type="CDD" id="cd03245">
    <property type="entry name" value="ABCC_bacteriocin_exporters"/>
    <property type="match status" value="1"/>
</dbReference>
<feature type="transmembrane region" description="Helical" evidence="10">
    <location>
        <begin position="391"/>
        <end position="414"/>
    </location>
</feature>
<evidence type="ECO:0000256" key="7">
    <source>
        <dbReference type="ARBA" id="ARBA00022989"/>
    </source>
</evidence>
<dbReference type="FunFam" id="3.40.50.300:FF:000299">
    <property type="entry name" value="ABC transporter ATP-binding protein/permease"/>
    <property type="match status" value="1"/>
</dbReference>
<evidence type="ECO:0000313" key="14">
    <source>
        <dbReference type="EMBL" id="RED49178.1"/>
    </source>
</evidence>
<dbReference type="PROSITE" id="PS50990">
    <property type="entry name" value="PEPTIDASE_C39"/>
    <property type="match status" value="1"/>
</dbReference>
<feature type="compositionally biased region" description="Basic and acidic residues" evidence="9">
    <location>
        <begin position="39"/>
        <end position="49"/>
    </location>
</feature>
<evidence type="ECO:0000256" key="6">
    <source>
        <dbReference type="ARBA" id="ARBA00022840"/>
    </source>
</evidence>
<dbReference type="Gene3D" id="1.20.1560.10">
    <property type="entry name" value="ABC transporter type 1, transmembrane domain"/>
    <property type="match status" value="1"/>
</dbReference>
<organism evidence="14 15">
    <name type="scientific">Aestuariispira insulae</name>
    <dbReference type="NCBI Taxonomy" id="1461337"/>
    <lineage>
        <taxon>Bacteria</taxon>
        <taxon>Pseudomonadati</taxon>
        <taxon>Pseudomonadota</taxon>
        <taxon>Alphaproteobacteria</taxon>
        <taxon>Rhodospirillales</taxon>
        <taxon>Kiloniellaceae</taxon>
        <taxon>Aestuariispira</taxon>
    </lineage>
</organism>
<evidence type="ECO:0000259" key="13">
    <source>
        <dbReference type="PROSITE" id="PS50990"/>
    </source>
</evidence>
<dbReference type="InterPro" id="IPR005074">
    <property type="entry name" value="Peptidase_C39"/>
</dbReference>
<dbReference type="InterPro" id="IPR003593">
    <property type="entry name" value="AAA+_ATPase"/>
</dbReference>
<feature type="transmembrane region" description="Helical" evidence="10">
    <location>
        <begin position="420"/>
        <end position="439"/>
    </location>
</feature>
<dbReference type="NCBIfam" id="TIGR03375">
    <property type="entry name" value="type_I_sec_LssB"/>
    <property type="match status" value="1"/>
</dbReference>
<evidence type="ECO:0000256" key="9">
    <source>
        <dbReference type="SAM" id="MobiDB-lite"/>
    </source>
</evidence>
<feature type="transmembrane region" description="Helical" evidence="10">
    <location>
        <begin position="281"/>
        <end position="307"/>
    </location>
</feature>
<dbReference type="Pfam" id="PF00664">
    <property type="entry name" value="ABC_membrane"/>
    <property type="match status" value="1"/>
</dbReference>
<evidence type="ECO:0000256" key="5">
    <source>
        <dbReference type="ARBA" id="ARBA00022741"/>
    </source>
</evidence>
<reference evidence="14 15" key="1">
    <citation type="submission" date="2018-07" db="EMBL/GenBank/DDBJ databases">
        <title>Genomic Encyclopedia of Type Strains, Phase III (KMG-III): the genomes of soil and plant-associated and newly described type strains.</title>
        <authorList>
            <person name="Whitman W."/>
        </authorList>
    </citation>
    <scope>NUCLEOTIDE SEQUENCE [LARGE SCALE GENOMIC DNA]</scope>
    <source>
        <strain evidence="14 15">CECT 8488</strain>
    </source>
</reference>
<evidence type="ECO:0000256" key="8">
    <source>
        <dbReference type="ARBA" id="ARBA00023136"/>
    </source>
</evidence>
<dbReference type="GO" id="GO:0005524">
    <property type="term" value="F:ATP binding"/>
    <property type="evidence" value="ECO:0007669"/>
    <property type="project" value="UniProtKB-KW"/>
</dbReference>
<dbReference type="InterPro" id="IPR036640">
    <property type="entry name" value="ABC1_TM_sf"/>
</dbReference>
<dbReference type="Proteomes" id="UP000256845">
    <property type="component" value="Unassembled WGS sequence"/>
</dbReference>
<dbReference type="SMART" id="SM00382">
    <property type="entry name" value="AAA"/>
    <property type="match status" value="1"/>
</dbReference>
<evidence type="ECO:0000256" key="3">
    <source>
        <dbReference type="ARBA" id="ARBA00022475"/>
    </source>
</evidence>
<feature type="domain" description="ABC transmembrane type-1" evidence="12">
    <location>
        <begin position="285"/>
        <end position="564"/>
    </location>
</feature>
<dbReference type="InterPro" id="IPR017871">
    <property type="entry name" value="ABC_transporter-like_CS"/>
</dbReference>
<proteinExistence type="predicted"/>
<dbReference type="InterPro" id="IPR011527">
    <property type="entry name" value="ABC1_TM_dom"/>
</dbReference>
<dbReference type="GO" id="GO:0034040">
    <property type="term" value="F:ATPase-coupled lipid transmembrane transporter activity"/>
    <property type="evidence" value="ECO:0007669"/>
    <property type="project" value="TreeGrafter"/>
</dbReference>
<keyword evidence="6 14" id="KW-0067">ATP-binding</keyword>
<gene>
    <name evidence="14" type="ORF">DFP90_106156</name>
</gene>
<dbReference type="EMBL" id="QRDW01000006">
    <property type="protein sequence ID" value="RED49178.1"/>
    <property type="molecule type" value="Genomic_DNA"/>
</dbReference>
<dbReference type="GO" id="GO:0006508">
    <property type="term" value="P:proteolysis"/>
    <property type="evidence" value="ECO:0007669"/>
    <property type="project" value="InterPro"/>
</dbReference>
<dbReference type="SUPFAM" id="SSF52540">
    <property type="entry name" value="P-loop containing nucleoside triphosphate hydrolases"/>
    <property type="match status" value="1"/>
</dbReference>
<dbReference type="SUPFAM" id="SSF90123">
    <property type="entry name" value="ABC transporter transmembrane region"/>
    <property type="match status" value="1"/>
</dbReference>
<keyword evidence="2" id="KW-0813">Transport</keyword>
<evidence type="ECO:0000259" key="11">
    <source>
        <dbReference type="PROSITE" id="PS50893"/>
    </source>
</evidence>
<feature type="transmembrane region" description="Helical" evidence="10">
    <location>
        <begin position="319"/>
        <end position="339"/>
    </location>
</feature>
<evidence type="ECO:0000256" key="2">
    <source>
        <dbReference type="ARBA" id="ARBA00022448"/>
    </source>
</evidence>
<dbReference type="GO" id="GO:0005886">
    <property type="term" value="C:plasma membrane"/>
    <property type="evidence" value="ECO:0007669"/>
    <property type="project" value="UniProtKB-SubCell"/>
</dbReference>
<feature type="compositionally biased region" description="Basic and acidic residues" evidence="9">
    <location>
        <begin position="14"/>
        <end position="26"/>
    </location>
</feature>
<dbReference type="Pfam" id="PF03412">
    <property type="entry name" value="Peptidase_C39"/>
    <property type="match status" value="1"/>
</dbReference>
<dbReference type="Gene3D" id="3.40.50.300">
    <property type="entry name" value="P-loop containing nucleotide triphosphate hydrolases"/>
    <property type="match status" value="1"/>
</dbReference>
<accession>A0A3D9HI88</accession>
<dbReference type="PANTHER" id="PTHR24221:SF248">
    <property type="entry name" value="ABC TRANSPORTER TRANSMEMBRANE REGION"/>
    <property type="match status" value="1"/>
</dbReference>